<feature type="chain" id="PRO_5023838067" evidence="1">
    <location>
        <begin position="22"/>
        <end position="113"/>
    </location>
</feature>
<keyword evidence="3" id="KW-1185">Reference proteome</keyword>
<dbReference type="AlphaFoldDB" id="A0A5J4ZI99"/>
<evidence type="ECO:0000313" key="2">
    <source>
        <dbReference type="EMBL" id="KAA8518295.1"/>
    </source>
</evidence>
<name>A0A5J4ZI99_9ASTE</name>
<protein>
    <submittedName>
        <fullName evidence="2">Uncharacterized protein</fullName>
    </submittedName>
</protein>
<proteinExistence type="predicted"/>
<sequence>MAPRPWPIMVALLGAVTMQWSRDGATVDAKGCDDGEAWWWLRLGYDGQHRSSGSDDWLSLGANLTVSDDEVMVLNGGINSCSETHDSERGGKAAITIEVVFIHKLLKREEEIS</sequence>
<keyword evidence="1" id="KW-0732">Signal</keyword>
<organism evidence="2 3">
    <name type="scientific">Nyssa sinensis</name>
    <dbReference type="NCBI Taxonomy" id="561372"/>
    <lineage>
        <taxon>Eukaryota</taxon>
        <taxon>Viridiplantae</taxon>
        <taxon>Streptophyta</taxon>
        <taxon>Embryophyta</taxon>
        <taxon>Tracheophyta</taxon>
        <taxon>Spermatophyta</taxon>
        <taxon>Magnoliopsida</taxon>
        <taxon>eudicotyledons</taxon>
        <taxon>Gunneridae</taxon>
        <taxon>Pentapetalae</taxon>
        <taxon>asterids</taxon>
        <taxon>Cornales</taxon>
        <taxon>Nyssaceae</taxon>
        <taxon>Nyssa</taxon>
    </lineage>
</organism>
<gene>
    <name evidence="2" type="ORF">F0562_015822</name>
</gene>
<reference evidence="2 3" key="1">
    <citation type="submission" date="2019-09" db="EMBL/GenBank/DDBJ databases">
        <title>A chromosome-level genome assembly of the Chinese tupelo Nyssa sinensis.</title>
        <authorList>
            <person name="Yang X."/>
            <person name="Kang M."/>
            <person name="Yang Y."/>
            <person name="Xiong H."/>
            <person name="Wang M."/>
            <person name="Zhang Z."/>
            <person name="Wang Z."/>
            <person name="Wu H."/>
            <person name="Ma T."/>
            <person name="Liu J."/>
            <person name="Xi Z."/>
        </authorList>
    </citation>
    <scope>NUCLEOTIDE SEQUENCE [LARGE SCALE GENOMIC DNA]</scope>
    <source>
        <strain evidence="2">J267</strain>
        <tissue evidence="2">Leaf</tissue>
    </source>
</reference>
<feature type="signal peptide" evidence="1">
    <location>
        <begin position="1"/>
        <end position="21"/>
    </location>
</feature>
<accession>A0A5J4ZI99</accession>
<dbReference type="Proteomes" id="UP000325577">
    <property type="component" value="Linkage Group LG7"/>
</dbReference>
<evidence type="ECO:0000313" key="3">
    <source>
        <dbReference type="Proteomes" id="UP000325577"/>
    </source>
</evidence>
<dbReference type="EMBL" id="CM018050">
    <property type="protein sequence ID" value="KAA8518295.1"/>
    <property type="molecule type" value="Genomic_DNA"/>
</dbReference>
<evidence type="ECO:0000256" key="1">
    <source>
        <dbReference type="SAM" id="SignalP"/>
    </source>
</evidence>